<dbReference type="Proteomes" id="UP000642125">
    <property type="component" value="Unassembled WGS sequence"/>
</dbReference>
<dbReference type="GO" id="GO:0003700">
    <property type="term" value="F:DNA-binding transcription factor activity"/>
    <property type="evidence" value="ECO:0007669"/>
    <property type="project" value="InterPro"/>
</dbReference>
<evidence type="ECO:0000313" key="3">
    <source>
        <dbReference type="EMBL" id="GIG36822.1"/>
    </source>
</evidence>
<dbReference type="PRINTS" id="PR00778">
    <property type="entry name" value="HTHARSR"/>
</dbReference>
<feature type="domain" description="HTH arsR-type" evidence="2">
    <location>
        <begin position="22"/>
        <end position="122"/>
    </location>
</feature>
<dbReference type="InterPro" id="IPR001845">
    <property type="entry name" value="HTH_ArsR_DNA-bd_dom"/>
</dbReference>
<name>A0A919U7B8_9CELL</name>
<accession>A0A919U7B8</accession>
<dbReference type="Gene3D" id="3.40.50.2300">
    <property type="match status" value="1"/>
</dbReference>
<evidence type="ECO:0000259" key="2">
    <source>
        <dbReference type="PROSITE" id="PS50987"/>
    </source>
</evidence>
<dbReference type="InterPro" id="IPR036196">
    <property type="entry name" value="Ptyr_pPase_sf"/>
</dbReference>
<dbReference type="EMBL" id="BONO01000016">
    <property type="protein sequence ID" value="GIG36822.1"/>
    <property type="molecule type" value="Genomic_DNA"/>
</dbReference>
<proteinExistence type="predicted"/>
<dbReference type="InterPro" id="IPR036388">
    <property type="entry name" value="WH-like_DNA-bd_sf"/>
</dbReference>
<dbReference type="InterPro" id="IPR036390">
    <property type="entry name" value="WH_DNA-bd_sf"/>
</dbReference>
<dbReference type="SMART" id="SM00226">
    <property type="entry name" value="LMWPc"/>
    <property type="match status" value="1"/>
</dbReference>
<dbReference type="RefSeq" id="WP_203668850.1">
    <property type="nucleotide sequence ID" value="NZ_BONO01000016.1"/>
</dbReference>
<evidence type="ECO:0000256" key="1">
    <source>
        <dbReference type="ARBA" id="ARBA00022849"/>
    </source>
</evidence>
<dbReference type="SMART" id="SM00418">
    <property type="entry name" value="HTH_ARSR"/>
    <property type="match status" value="1"/>
</dbReference>
<dbReference type="Pfam" id="PF01451">
    <property type="entry name" value="LMWPc"/>
    <property type="match status" value="1"/>
</dbReference>
<dbReference type="PANTHER" id="PTHR43428">
    <property type="entry name" value="ARSENATE REDUCTASE"/>
    <property type="match status" value="1"/>
</dbReference>
<dbReference type="SUPFAM" id="SSF46785">
    <property type="entry name" value="Winged helix' DNA-binding domain"/>
    <property type="match status" value="1"/>
</dbReference>
<dbReference type="GO" id="GO:0046685">
    <property type="term" value="P:response to arsenic-containing substance"/>
    <property type="evidence" value="ECO:0007669"/>
    <property type="project" value="UniProtKB-KW"/>
</dbReference>
<keyword evidence="1" id="KW-0059">Arsenical resistance</keyword>
<dbReference type="CDD" id="cd00090">
    <property type="entry name" value="HTH_ARSR"/>
    <property type="match status" value="1"/>
</dbReference>
<dbReference type="AlphaFoldDB" id="A0A919U7B8"/>
<dbReference type="Pfam" id="PF12840">
    <property type="entry name" value="HTH_20"/>
    <property type="match status" value="1"/>
</dbReference>
<organism evidence="3 4">
    <name type="scientific">Cellulomonas pakistanensis</name>
    <dbReference type="NCBI Taxonomy" id="992287"/>
    <lineage>
        <taxon>Bacteria</taxon>
        <taxon>Bacillati</taxon>
        <taxon>Actinomycetota</taxon>
        <taxon>Actinomycetes</taxon>
        <taxon>Micrococcales</taxon>
        <taxon>Cellulomonadaceae</taxon>
        <taxon>Cellulomonas</taxon>
    </lineage>
</organism>
<dbReference type="NCBIfam" id="NF033788">
    <property type="entry name" value="HTH_metalloreg"/>
    <property type="match status" value="1"/>
</dbReference>
<keyword evidence="4" id="KW-1185">Reference proteome</keyword>
<gene>
    <name evidence="3" type="ORF">Cpa01nite_22030</name>
</gene>
<evidence type="ECO:0000313" key="4">
    <source>
        <dbReference type="Proteomes" id="UP000642125"/>
    </source>
</evidence>
<sequence>MADDGRPDQAREGARVPADFAMGDEAAGAAAATLRALADPLRLRMLSLIASAPGAEATAGDLASVAAVSQPTVSHHLKLLRDAGVLTSERRGTSVHYRVDPAVRAAVSTLLNAVVPAVLEAGRPGPERGAAVDADVDRLVAAVAPDFADLEPSAVAAVVRESYLALVLTGGRAEDLVPDAERFARQRLADIRRVAAPAGDDVPQVLFVCVSNTGRSQLAAALTRRYAGDAVRVRSAGSAPAAAVGGAVMGLLGEDGADADAFAKPLTDDALRAADVVVTMGCGDACPVLDGKRYEEWPLGDPGLASPRGLRAIRDEIDRRVRLLVGDLAPHVVLPQA</sequence>
<dbReference type="Gene3D" id="1.10.10.10">
    <property type="entry name" value="Winged helix-like DNA-binding domain superfamily/Winged helix DNA-binding domain"/>
    <property type="match status" value="1"/>
</dbReference>
<dbReference type="PANTHER" id="PTHR43428:SF1">
    <property type="entry name" value="ARSENATE REDUCTASE"/>
    <property type="match status" value="1"/>
</dbReference>
<protein>
    <recommendedName>
        <fullName evidence="2">HTH arsR-type domain-containing protein</fullName>
    </recommendedName>
</protein>
<reference evidence="3" key="1">
    <citation type="submission" date="2021-01" db="EMBL/GenBank/DDBJ databases">
        <title>Whole genome shotgun sequence of Cellulomonas pakistanensis NBRC 110800.</title>
        <authorList>
            <person name="Komaki H."/>
            <person name="Tamura T."/>
        </authorList>
    </citation>
    <scope>NUCLEOTIDE SEQUENCE</scope>
    <source>
        <strain evidence="3">NBRC 110800</strain>
    </source>
</reference>
<dbReference type="PROSITE" id="PS50987">
    <property type="entry name" value="HTH_ARSR_2"/>
    <property type="match status" value="1"/>
</dbReference>
<comment type="caution">
    <text evidence="3">The sequence shown here is derived from an EMBL/GenBank/DDBJ whole genome shotgun (WGS) entry which is preliminary data.</text>
</comment>
<dbReference type="InterPro" id="IPR023485">
    <property type="entry name" value="Ptyr_pPase"/>
</dbReference>
<dbReference type="InterPro" id="IPR011991">
    <property type="entry name" value="ArsR-like_HTH"/>
</dbReference>
<dbReference type="Gene3D" id="1.10.8.1060">
    <property type="entry name" value="Corynebacterium glutamicum thioredoxin-dependent arsenate reductase, N-terminal domain"/>
    <property type="match status" value="1"/>
</dbReference>
<dbReference type="SUPFAM" id="SSF52788">
    <property type="entry name" value="Phosphotyrosine protein phosphatases I"/>
    <property type="match status" value="1"/>
</dbReference>